<evidence type="ECO:0000313" key="2">
    <source>
        <dbReference type="EMBL" id="ORE01008.1"/>
    </source>
</evidence>
<dbReference type="OrthoDB" id="2289822at2759"/>
<accession>A0A1X0QMN2</accession>
<reference evidence="2" key="1">
    <citation type="journal article" date="2016" name="Proc. Natl. Acad. Sci. U.S.A.">
        <title>Lipid metabolic changes in an early divergent fungus govern the establishment of a mutualistic symbiosis with endobacteria.</title>
        <authorList>
            <person name="Lastovetsky O.A."/>
            <person name="Gaspar M.L."/>
            <person name="Mondo S.J."/>
            <person name="LaButti K.M."/>
            <person name="Sandor L."/>
            <person name="Grigoriev I.V."/>
            <person name="Henry S.A."/>
            <person name="Pawlowska T.E."/>
        </authorList>
    </citation>
    <scope>NUCLEOTIDE SEQUENCE [LARGE SCALE GENOMIC DNA]</scope>
    <source>
        <strain evidence="2">ATCC 52814</strain>
    </source>
</reference>
<evidence type="ECO:0000256" key="1">
    <source>
        <dbReference type="SAM" id="MobiDB-lite"/>
    </source>
</evidence>
<protein>
    <submittedName>
        <fullName evidence="2">Uncharacterized protein</fullName>
    </submittedName>
</protein>
<dbReference type="AlphaFoldDB" id="A0A1X0QMN2"/>
<dbReference type="Proteomes" id="UP000242414">
    <property type="component" value="Unassembled WGS sequence"/>
</dbReference>
<dbReference type="EMBL" id="KV922201">
    <property type="protein sequence ID" value="ORE01008.1"/>
    <property type="molecule type" value="Genomic_DNA"/>
</dbReference>
<organism evidence="2">
    <name type="scientific">Rhizopus microsporus var. microsporus</name>
    <dbReference type="NCBI Taxonomy" id="86635"/>
    <lineage>
        <taxon>Eukaryota</taxon>
        <taxon>Fungi</taxon>
        <taxon>Fungi incertae sedis</taxon>
        <taxon>Mucoromycota</taxon>
        <taxon>Mucoromycotina</taxon>
        <taxon>Mucoromycetes</taxon>
        <taxon>Mucorales</taxon>
        <taxon>Mucorineae</taxon>
        <taxon>Rhizopodaceae</taxon>
        <taxon>Rhizopus</taxon>
    </lineage>
</organism>
<proteinExistence type="predicted"/>
<feature type="region of interest" description="Disordered" evidence="1">
    <location>
        <begin position="53"/>
        <end position="73"/>
    </location>
</feature>
<dbReference type="VEuPathDB" id="FungiDB:BCV72DRAFT_323507"/>
<sequence>MTYLKTFFCSKRKKKINVFSKRISKAKYERMCLGITRGSRVVSTLVPAQINRTEAGSNNSSDHNNSQMNNNSPLEVRFEAADRSDETLRRSLEIFHFAKKNSVSRNAFNGTIEMVNDHIKAGGSCLYSHYKARKELLKRHPVKTKKYDVCKKGCKLYAEDDTEDSCSHCGQARYKPGTNKVTEQAMTYLPLIEQLALLVNHPETANLLEYPVDRRNEESILEDADLELPMREFMRGRGQVMSDIFDGKLGQRVIQHFENQADKDLYLVLNEAKVLEKRGFKMMGIGKLYKAYILFAGGDLPATAKMAGLSGHSHLCPCKICLTVRRTVNKKHVADGINDPFRTKELFSNVCINNGQRYATPFAELSTFHGPLFFPIDLMHLIGCKIGPQMHRLMITNHYDADSSFANPLKLTNRSIDDRAVDLAKSHLLVPTSFSGSLQNFAFKAGYNRAVDWIHFMKYSMSTTMLHHFENDPRDALIAVSQICNIVTQREIDKPDLTLLKRCINKWPAWLASSVKDKKLVSWVFGIYQHLLTYLARTIICLGPIPSYSAFNMETTIGQFKKAIKSRKNLGTNTGNVLVASAAEHDRERTQDTTRPLRANNHVLFVDTVGELDYEVWGPFKTLTLQQHNQHYRSDSSLANIIWIRLLQDFFRHVDISSDDLSMQTTLQFGSQLLTTKDIVIDCYTKHVVGNRHSYFVKLCLRLNTSRQNGNTLNTSNRTYFGEALIYFNYDLANDDSRLLALVNILPVNYERGHIWPYKTPSAKPKLKIVSVKFIVALCGRSVGMNEREYSFWHHVRKYEHIPLGTMNLL</sequence>
<name>A0A1X0QMN2_RHIZD</name>
<gene>
    <name evidence="2" type="ORF">BCV72DRAFT_323507</name>
</gene>